<dbReference type="GO" id="GO:0008270">
    <property type="term" value="F:zinc ion binding"/>
    <property type="evidence" value="ECO:0007669"/>
    <property type="project" value="UniProtKB-KW"/>
</dbReference>
<dbReference type="GO" id="GO:0030915">
    <property type="term" value="C:Smc5-Smc6 complex"/>
    <property type="evidence" value="ECO:0007669"/>
    <property type="project" value="InterPro"/>
</dbReference>
<accession>A0AAF0EWE9</accession>
<keyword evidence="9" id="KW-0539">Nucleus</keyword>
<protein>
    <recommendedName>
        <fullName evidence="11">SP-RING-type domain-containing protein</fullName>
    </recommendedName>
</protein>
<evidence type="ECO:0000256" key="6">
    <source>
        <dbReference type="ARBA" id="ARBA00022771"/>
    </source>
</evidence>
<dbReference type="GO" id="GO:0016925">
    <property type="term" value="P:protein sumoylation"/>
    <property type="evidence" value="ECO:0007669"/>
    <property type="project" value="TreeGrafter"/>
</dbReference>
<dbReference type="GO" id="GO:0000724">
    <property type="term" value="P:double-strand break repair via homologous recombination"/>
    <property type="evidence" value="ECO:0007669"/>
    <property type="project" value="InterPro"/>
</dbReference>
<dbReference type="Proteomes" id="UP001219933">
    <property type="component" value="Chromosome 4"/>
</dbReference>
<dbReference type="AlphaFoldDB" id="A0AAF0EWE9"/>
<comment type="subcellular location">
    <subcellularLocation>
        <location evidence="1">Nucleus</location>
    </subcellularLocation>
</comment>
<evidence type="ECO:0000256" key="10">
    <source>
        <dbReference type="PROSITE-ProRule" id="PRU00452"/>
    </source>
</evidence>
<keyword evidence="5" id="KW-0479">Metal-binding</keyword>
<dbReference type="InterPro" id="IPR004181">
    <property type="entry name" value="Znf_MIZ"/>
</dbReference>
<name>A0AAF0EWE9_9BASI</name>
<evidence type="ECO:0000259" key="11">
    <source>
        <dbReference type="PROSITE" id="PS51044"/>
    </source>
</evidence>
<dbReference type="EMBL" id="CP119880">
    <property type="protein sequence ID" value="WFD35987.1"/>
    <property type="molecule type" value="Genomic_DNA"/>
</dbReference>
<keyword evidence="6 10" id="KW-0863">Zinc-finger</keyword>
<dbReference type="Pfam" id="PF11789">
    <property type="entry name" value="zf-Nse"/>
    <property type="match status" value="1"/>
</dbReference>
<gene>
    <name evidence="12" type="ORF">MCUN1_002858</name>
</gene>
<reference evidence="12" key="1">
    <citation type="submission" date="2023-03" db="EMBL/GenBank/DDBJ databases">
        <title>Mating type loci evolution in Malassezia.</title>
        <authorList>
            <person name="Coelho M.A."/>
        </authorList>
    </citation>
    <scope>NUCLEOTIDE SEQUENCE</scope>
    <source>
        <strain evidence="12">CBS 11721</strain>
    </source>
</reference>
<evidence type="ECO:0000313" key="13">
    <source>
        <dbReference type="Proteomes" id="UP001219933"/>
    </source>
</evidence>
<proteinExistence type="inferred from homology"/>
<evidence type="ECO:0000256" key="3">
    <source>
        <dbReference type="ARBA" id="ARBA00008212"/>
    </source>
</evidence>
<dbReference type="GO" id="GO:0061665">
    <property type="term" value="F:SUMO ligase activity"/>
    <property type="evidence" value="ECO:0007669"/>
    <property type="project" value="TreeGrafter"/>
</dbReference>
<evidence type="ECO:0000256" key="2">
    <source>
        <dbReference type="ARBA" id="ARBA00004718"/>
    </source>
</evidence>
<dbReference type="PROSITE" id="PS51044">
    <property type="entry name" value="ZF_SP_RING"/>
    <property type="match status" value="1"/>
</dbReference>
<dbReference type="SUPFAM" id="SSF57850">
    <property type="entry name" value="RING/U-box"/>
    <property type="match status" value="1"/>
</dbReference>
<keyword evidence="4" id="KW-0808">Transferase</keyword>
<evidence type="ECO:0000256" key="7">
    <source>
        <dbReference type="ARBA" id="ARBA00022786"/>
    </source>
</evidence>
<feature type="domain" description="SP-RING-type" evidence="11">
    <location>
        <begin position="152"/>
        <end position="237"/>
    </location>
</feature>
<comment type="pathway">
    <text evidence="2">Protein modification; protein sumoylation.</text>
</comment>
<comment type="similarity">
    <text evidence="3">Belongs to the NSE2 family.</text>
</comment>
<evidence type="ECO:0000256" key="8">
    <source>
        <dbReference type="ARBA" id="ARBA00022833"/>
    </source>
</evidence>
<keyword evidence="8" id="KW-0862">Zinc</keyword>
<keyword evidence="7" id="KW-0833">Ubl conjugation pathway</keyword>
<dbReference type="Gene3D" id="3.30.40.10">
    <property type="entry name" value="Zinc/RING finger domain, C3HC4 (zinc finger)"/>
    <property type="match status" value="1"/>
</dbReference>
<dbReference type="PANTHER" id="PTHR21330:SF1">
    <property type="entry name" value="E3 SUMO-PROTEIN LIGASE NSE2"/>
    <property type="match status" value="1"/>
</dbReference>
<dbReference type="PANTHER" id="PTHR21330">
    <property type="entry name" value="E3 SUMO-PROTEIN LIGASE NSE2"/>
    <property type="match status" value="1"/>
</dbReference>
<keyword evidence="13" id="KW-1185">Reference proteome</keyword>
<organism evidence="12 13">
    <name type="scientific">Malassezia cuniculi</name>
    <dbReference type="NCBI Taxonomy" id="948313"/>
    <lineage>
        <taxon>Eukaryota</taxon>
        <taxon>Fungi</taxon>
        <taxon>Dikarya</taxon>
        <taxon>Basidiomycota</taxon>
        <taxon>Ustilaginomycotina</taxon>
        <taxon>Malasseziomycetes</taxon>
        <taxon>Malasseziales</taxon>
        <taxon>Malasseziaceae</taxon>
        <taxon>Malassezia</taxon>
    </lineage>
</organism>
<dbReference type="GO" id="GO:0005634">
    <property type="term" value="C:nucleus"/>
    <property type="evidence" value="ECO:0007669"/>
    <property type="project" value="UniProtKB-SubCell"/>
</dbReference>
<evidence type="ECO:0000256" key="4">
    <source>
        <dbReference type="ARBA" id="ARBA00022679"/>
    </source>
</evidence>
<evidence type="ECO:0000256" key="1">
    <source>
        <dbReference type="ARBA" id="ARBA00004123"/>
    </source>
</evidence>
<dbReference type="CDD" id="cd16651">
    <property type="entry name" value="SPL-RING_NSE2"/>
    <property type="match status" value="1"/>
</dbReference>
<sequence length="239" mass="26031">MQGVDPELGSRVRRLVGEYGVVRDSINAALAFLPDAAADLAEFPSETERVQELDGACRELIDMLHAADARAESLTALHRSIADGRCTEPAETYEKSVGAALSRYDAQTTRQKYARNKSYIEFRSRVWEVQGEGAMPPLTDAIPAEPGDDGNDSDELEIGGAHIDYRCPLTAALLVDPVINSACAHAYSREAVLQYIASAQQNMVRAKCPAAGCTENLSARSLREAPDLRRRVERGVALR</sequence>
<evidence type="ECO:0000313" key="12">
    <source>
        <dbReference type="EMBL" id="WFD35987.1"/>
    </source>
</evidence>
<dbReference type="InterPro" id="IPR013083">
    <property type="entry name" value="Znf_RING/FYVE/PHD"/>
</dbReference>
<evidence type="ECO:0000256" key="9">
    <source>
        <dbReference type="ARBA" id="ARBA00023242"/>
    </source>
</evidence>
<evidence type="ECO:0000256" key="5">
    <source>
        <dbReference type="ARBA" id="ARBA00022723"/>
    </source>
</evidence>
<dbReference type="InterPro" id="IPR026846">
    <property type="entry name" value="Nse2(Mms21)"/>
</dbReference>